<sequence length="105" mass="10391">MSFAALALGVCGAGVVSLGLTALAVALLPLPPVGLAVLAVVGVIVTVVAMGVVSTRLTDRAIRAEYGDEPGNEAEVRRGAHVGEPSHASGPAEGDGEPPRADGLR</sequence>
<dbReference type="EMBL" id="NTGA01000005">
    <property type="protein sequence ID" value="PAY24459.1"/>
    <property type="molecule type" value="Genomic_DNA"/>
</dbReference>
<keyword evidence="2" id="KW-0472">Membrane</keyword>
<feature type="transmembrane region" description="Helical" evidence="2">
    <location>
        <begin position="34"/>
        <end position="53"/>
    </location>
</feature>
<dbReference type="RefSeq" id="WP_095717264.1">
    <property type="nucleotide sequence ID" value="NZ_NTGA01000005.1"/>
</dbReference>
<organism evidence="3 4">
    <name type="scientific">Dietzia natronolimnaea</name>
    <dbReference type="NCBI Taxonomy" id="161920"/>
    <lineage>
        <taxon>Bacteria</taxon>
        <taxon>Bacillati</taxon>
        <taxon>Actinomycetota</taxon>
        <taxon>Actinomycetes</taxon>
        <taxon>Mycobacteriales</taxon>
        <taxon>Dietziaceae</taxon>
        <taxon>Dietzia</taxon>
    </lineage>
</organism>
<evidence type="ECO:0000256" key="1">
    <source>
        <dbReference type="SAM" id="MobiDB-lite"/>
    </source>
</evidence>
<protein>
    <submittedName>
        <fullName evidence="3">Uncharacterized protein</fullName>
    </submittedName>
</protein>
<name>A0A2A2WT97_9ACTN</name>
<dbReference type="OrthoDB" id="4775533at2"/>
<evidence type="ECO:0000313" key="4">
    <source>
        <dbReference type="Proteomes" id="UP000218810"/>
    </source>
</evidence>
<evidence type="ECO:0000256" key="2">
    <source>
        <dbReference type="SAM" id="Phobius"/>
    </source>
</evidence>
<evidence type="ECO:0000313" key="3">
    <source>
        <dbReference type="EMBL" id="PAY24459.1"/>
    </source>
</evidence>
<keyword evidence="2" id="KW-1133">Transmembrane helix</keyword>
<proteinExistence type="predicted"/>
<dbReference type="AlphaFoldDB" id="A0A2A2WT97"/>
<gene>
    <name evidence="3" type="ORF">CEY15_03145</name>
</gene>
<accession>A0A2A2WT97</accession>
<keyword evidence="2" id="KW-0812">Transmembrane</keyword>
<comment type="caution">
    <text evidence="3">The sequence shown here is derived from an EMBL/GenBank/DDBJ whole genome shotgun (WGS) entry which is preliminary data.</text>
</comment>
<feature type="region of interest" description="Disordered" evidence="1">
    <location>
        <begin position="65"/>
        <end position="105"/>
    </location>
</feature>
<reference evidence="4" key="1">
    <citation type="submission" date="2017-09" db="EMBL/GenBank/DDBJ databases">
        <authorList>
            <person name="Zhang Y."/>
            <person name="Huang X."/>
            <person name="Liu J."/>
            <person name="Lu L."/>
            <person name="Peng K."/>
        </authorList>
    </citation>
    <scope>NUCLEOTIDE SEQUENCE [LARGE SCALE GENOMIC DNA]</scope>
    <source>
        <strain evidence="4">S-XJ-1</strain>
    </source>
</reference>
<dbReference type="Proteomes" id="UP000218810">
    <property type="component" value="Unassembled WGS sequence"/>
</dbReference>
<keyword evidence="4" id="KW-1185">Reference proteome</keyword>